<proteinExistence type="predicted"/>
<comment type="caution">
    <text evidence="1">The sequence shown here is derived from an EMBL/GenBank/DDBJ whole genome shotgun (WGS) entry which is preliminary data.</text>
</comment>
<dbReference type="AlphaFoldDB" id="A0A1Y3BLN5"/>
<dbReference type="EMBL" id="MUJZ01011286">
    <property type="protein sequence ID" value="OTF81889.1"/>
    <property type="molecule type" value="Genomic_DNA"/>
</dbReference>
<organism evidence="1 2">
    <name type="scientific">Euroglyphus maynei</name>
    <name type="common">Mayne's house dust mite</name>
    <dbReference type="NCBI Taxonomy" id="6958"/>
    <lineage>
        <taxon>Eukaryota</taxon>
        <taxon>Metazoa</taxon>
        <taxon>Ecdysozoa</taxon>
        <taxon>Arthropoda</taxon>
        <taxon>Chelicerata</taxon>
        <taxon>Arachnida</taxon>
        <taxon>Acari</taxon>
        <taxon>Acariformes</taxon>
        <taxon>Sarcoptiformes</taxon>
        <taxon>Astigmata</taxon>
        <taxon>Psoroptidia</taxon>
        <taxon>Analgoidea</taxon>
        <taxon>Pyroglyphidae</taxon>
        <taxon>Pyroglyphinae</taxon>
        <taxon>Euroglyphus</taxon>
    </lineage>
</organism>
<reference evidence="1 2" key="1">
    <citation type="submission" date="2017-03" db="EMBL/GenBank/DDBJ databases">
        <title>Genome Survey of Euroglyphus maynei.</title>
        <authorList>
            <person name="Arlian L.G."/>
            <person name="Morgan M.S."/>
            <person name="Rider S.D."/>
        </authorList>
    </citation>
    <scope>NUCLEOTIDE SEQUENCE [LARGE SCALE GENOMIC DNA]</scope>
    <source>
        <strain evidence="1">Arlian Lab</strain>
        <tissue evidence="1">Whole body</tissue>
    </source>
</reference>
<keyword evidence="2" id="KW-1185">Reference proteome</keyword>
<evidence type="ECO:0000313" key="2">
    <source>
        <dbReference type="Proteomes" id="UP000194236"/>
    </source>
</evidence>
<dbReference type="Proteomes" id="UP000194236">
    <property type="component" value="Unassembled WGS sequence"/>
</dbReference>
<name>A0A1Y3BLN5_EURMA</name>
<sequence>MRLTFGHGLYSMTMKSCYMLQPLKGIHQLLVIIKQEIVMLKNHSRQIFVISHHRPIVMKNSIYYRIFDYH</sequence>
<protein>
    <submittedName>
        <fullName evidence="1">Uncharacterized protein</fullName>
    </submittedName>
</protein>
<gene>
    <name evidence="1" type="ORF">BLA29_014477</name>
</gene>
<accession>A0A1Y3BLN5</accession>
<evidence type="ECO:0000313" key="1">
    <source>
        <dbReference type="EMBL" id="OTF81889.1"/>
    </source>
</evidence>